<dbReference type="KEGG" id="crq:GCK72_022805"/>
<protein>
    <submittedName>
        <fullName evidence="1">Uncharacterized protein</fullName>
    </submittedName>
</protein>
<evidence type="ECO:0000313" key="2">
    <source>
        <dbReference type="Proteomes" id="UP000483820"/>
    </source>
</evidence>
<dbReference type="EMBL" id="WUAV01000006">
    <property type="protein sequence ID" value="KAF1746352.1"/>
    <property type="molecule type" value="Genomic_DNA"/>
</dbReference>
<dbReference type="AlphaFoldDB" id="A0A6A5FUW1"/>
<comment type="caution">
    <text evidence="1">The sequence shown here is derived from an EMBL/GenBank/DDBJ whole genome shotgun (WGS) entry which is preliminary data.</text>
</comment>
<sequence length="362" mass="42138">MDTSFVPTFTQREKRKFISRMIQELHELLERRNLRRNNGHIAVLTGVVELVTGVNLNEMPMSPNLDSYAKRREIKKMAWDCLKNFITTKFQRQRIWDDLTQSKILKVMKYYLEDDDNFANTQHGMDHSETPTSPSPNILAVLEKGRFSLNHCYSLGSRVLHQTKDLMNELGKLLEMNGYNNILSSPGNILLAAIGVVSGYEEKRVFSPGSIQYKYINQQQDALFKMMAKFIEEDESVHEEEKICLTPNRILRTFIDRVYNMTVRKNQKRIELYKMAFTSVKSKPISEFSILQHQQQAGTEICTPTAISYFDQQEITGMRCFVERKIYIMYDKSSDCWMTMTTINSDGNARTTTNWMVIGRPK</sequence>
<name>A0A6A5FUW1_CAERE</name>
<reference evidence="1 2" key="1">
    <citation type="submission" date="2019-12" db="EMBL/GenBank/DDBJ databases">
        <title>Chromosome-level assembly of the Caenorhabditis remanei genome.</title>
        <authorList>
            <person name="Teterina A.A."/>
            <person name="Willis J.H."/>
            <person name="Phillips P.C."/>
        </authorList>
    </citation>
    <scope>NUCLEOTIDE SEQUENCE [LARGE SCALE GENOMIC DNA]</scope>
    <source>
        <strain evidence="1 2">PX506</strain>
        <tissue evidence="1">Whole organism</tissue>
    </source>
</reference>
<accession>A0A6A5FUW1</accession>
<dbReference type="Proteomes" id="UP000483820">
    <property type="component" value="Chromosome X"/>
</dbReference>
<gene>
    <name evidence="1" type="ORF">GCK72_022805</name>
</gene>
<organism evidence="1 2">
    <name type="scientific">Caenorhabditis remanei</name>
    <name type="common">Caenorhabditis vulgaris</name>
    <dbReference type="NCBI Taxonomy" id="31234"/>
    <lineage>
        <taxon>Eukaryota</taxon>
        <taxon>Metazoa</taxon>
        <taxon>Ecdysozoa</taxon>
        <taxon>Nematoda</taxon>
        <taxon>Chromadorea</taxon>
        <taxon>Rhabditida</taxon>
        <taxon>Rhabditina</taxon>
        <taxon>Rhabditomorpha</taxon>
        <taxon>Rhabditoidea</taxon>
        <taxon>Rhabditidae</taxon>
        <taxon>Peloderinae</taxon>
        <taxon>Caenorhabditis</taxon>
    </lineage>
</organism>
<dbReference type="RefSeq" id="XP_003093741.2">
    <property type="nucleotide sequence ID" value="XM_003093693.2"/>
</dbReference>
<proteinExistence type="predicted"/>
<dbReference type="GeneID" id="9823120"/>
<evidence type="ECO:0000313" key="1">
    <source>
        <dbReference type="EMBL" id="KAF1746352.1"/>
    </source>
</evidence>
<dbReference type="CTD" id="9823120"/>